<accession>A0ABT7HSV9</accession>
<evidence type="ECO:0000313" key="1">
    <source>
        <dbReference type="EMBL" id="MDL0089817.1"/>
    </source>
</evidence>
<evidence type="ECO:0000313" key="3">
    <source>
        <dbReference type="Proteomes" id="UP001173801"/>
    </source>
</evidence>
<evidence type="ECO:0000313" key="2">
    <source>
        <dbReference type="EMBL" id="MDL0089837.1"/>
    </source>
</evidence>
<dbReference type="RefSeq" id="WP_284938567.1">
    <property type="nucleotide sequence ID" value="NZ_JANURM010000022.1"/>
</dbReference>
<comment type="caution">
    <text evidence="2">The sequence shown here is derived from an EMBL/GenBank/DDBJ whole genome shotgun (WGS) entry which is preliminary data.</text>
</comment>
<protein>
    <submittedName>
        <fullName evidence="2">Uncharacterized protein</fullName>
    </submittedName>
</protein>
<organism evidence="2 3">
    <name type="scientific">Campylobacter gastrosuis</name>
    <dbReference type="NCBI Taxonomy" id="2974576"/>
    <lineage>
        <taxon>Bacteria</taxon>
        <taxon>Pseudomonadati</taxon>
        <taxon>Campylobacterota</taxon>
        <taxon>Epsilonproteobacteria</taxon>
        <taxon>Campylobacterales</taxon>
        <taxon>Campylobacteraceae</taxon>
        <taxon>Campylobacter</taxon>
    </lineage>
</organism>
<dbReference type="Proteomes" id="UP001173801">
    <property type="component" value="Unassembled WGS sequence"/>
</dbReference>
<name>A0ABT7HSV9_9BACT</name>
<sequence length="293" mass="33827">MKRIFMILTIAMGLFANEFDLDPKNGAIENITMLKQTGIFDVKLNDNTPITGLDYDEESKKFLIATLKLELYTMDENLKGINGYLKSTKDWIIQMEDAVSACFYNGSIGMMSYNKTYQFFKHAPKQSEDEANKAWRYLLKGYEDYTLDFKDRYYTIRAKQQYILSWDYSKFYKEFFIATVPDDIKPSWSVASFSDSDNMLSTEFIPSLDETLAVKKDRNLDDYYITGMDASGEFIYLLSKQYSSILKLDLRTRKIIKAYGFSGLNDAHALAIKDGKFYIASKENGANKIAVFE</sequence>
<reference evidence="2" key="1">
    <citation type="submission" date="2022-08" db="EMBL/GenBank/DDBJ databases">
        <authorList>
            <person name="Wang H."/>
        </authorList>
    </citation>
    <scope>NUCLEOTIDE SEQUENCE</scope>
    <source>
        <strain evidence="2">PS10</strain>
    </source>
</reference>
<reference evidence="2" key="2">
    <citation type="journal article" date="2023" name="Microorganisms">
        <title>Isolation and Genomic Characteristics of Cat-Borne Campylobacter felis sp. nov. and Sheep-Borne Campylobacter ovis sp. nov.</title>
        <authorList>
            <person name="Wang H."/>
            <person name="Li Y."/>
            <person name="Gu Y."/>
            <person name="Zhou G."/>
            <person name="Chen X."/>
            <person name="Zhang X."/>
            <person name="Shao Z."/>
            <person name="Zhang J."/>
            <person name="Zhang M."/>
        </authorList>
    </citation>
    <scope>NUCLEOTIDE SEQUENCE</scope>
    <source>
        <strain evidence="2">PS10</strain>
    </source>
</reference>
<dbReference type="EMBL" id="JANURM010000023">
    <property type="protein sequence ID" value="MDL0089837.1"/>
    <property type="molecule type" value="Genomic_DNA"/>
</dbReference>
<keyword evidence="3" id="KW-1185">Reference proteome</keyword>
<dbReference type="EMBL" id="JANURM010000022">
    <property type="protein sequence ID" value="MDL0089817.1"/>
    <property type="molecule type" value="Genomic_DNA"/>
</dbReference>
<proteinExistence type="predicted"/>
<gene>
    <name evidence="1" type="ORF">NYG85_10640</name>
    <name evidence="2" type="ORF">NYG85_10740</name>
</gene>